<protein>
    <submittedName>
        <fullName evidence="1">Uncharacterized protein</fullName>
    </submittedName>
</protein>
<dbReference type="EMBL" id="CM046394">
    <property type="protein sequence ID" value="KAI8548247.1"/>
    <property type="molecule type" value="Genomic_DNA"/>
</dbReference>
<gene>
    <name evidence="1" type="ORF">RHMOL_Rhmol07G0258500</name>
</gene>
<proteinExistence type="predicted"/>
<organism evidence="1 2">
    <name type="scientific">Rhododendron molle</name>
    <name type="common">Chinese azalea</name>
    <name type="synonym">Azalea mollis</name>
    <dbReference type="NCBI Taxonomy" id="49168"/>
    <lineage>
        <taxon>Eukaryota</taxon>
        <taxon>Viridiplantae</taxon>
        <taxon>Streptophyta</taxon>
        <taxon>Embryophyta</taxon>
        <taxon>Tracheophyta</taxon>
        <taxon>Spermatophyta</taxon>
        <taxon>Magnoliopsida</taxon>
        <taxon>eudicotyledons</taxon>
        <taxon>Gunneridae</taxon>
        <taxon>Pentapetalae</taxon>
        <taxon>asterids</taxon>
        <taxon>Ericales</taxon>
        <taxon>Ericaceae</taxon>
        <taxon>Ericoideae</taxon>
        <taxon>Rhodoreae</taxon>
        <taxon>Rhododendron</taxon>
    </lineage>
</organism>
<name>A0ACC0N6H3_RHOML</name>
<evidence type="ECO:0000313" key="2">
    <source>
        <dbReference type="Proteomes" id="UP001062846"/>
    </source>
</evidence>
<accession>A0ACC0N6H3</accession>
<evidence type="ECO:0000313" key="1">
    <source>
        <dbReference type="EMBL" id="KAI8548247.1"/>
    </source>
</evidence>
<keyword evidence="2" id="KW-1185">Reference proteome</keyword>
<reference evidence="1" key="1">
    <citation type="submission" date="2022-02" db="EMBL/GenBank/DDBJ databases">
        <title>Plant Genome Project.</title>
        <authorList>
            <person name="Zhang R.-G."/>
        </authorList>
    </citation>
    <scope>NUCLEOTIDE SEQUENCE</scope>
    <source>
        <strain evidence="1">AT1</strain>
    </source>
</reference>
<comment type="caution">
    <text evidence="1">The sequence shown here is derived from an EMBL/GenBank/DDBJ whole genome shotgun (WGS) entry which is preliminary data.</text>
</comment>
<dbReference type="Proteomes" id="UP001062846">
    <property type="component" value="Chromosome 7"/>
</dbReference>
<sequence length="95" mass="10496">MPIAEITRDNILHTYQGLPNRLTLRMSSDCEGKNSWPELVGARGETAAATIERENSLVSAVVLLEGTPVIRNFDCTRVWVWVDEDGVVTKVPKTG</sequence>